<dbReference type="Gene3D" id="3.60.10.10">
    <property type="entry name" value="Endonuclease/exonuclease/phosphatase"/>
    <property type="match status" value="1"/>
</dbReference>
<dbReference type="Pfam" id="PF14529">
    <property type="entry name" value="Exo_endo_phos_2"/>
    <property type="match status" value="1"/>
</dbReference>
<dbReference type="GO" id="GO:0003824">
    <property type="term" value="F:catalytic activity"/>
    <property type="evidence" value="ECO:0007669"/>
    <property type="project" value="InterPro"/>
</dbReference>
<dbReference type="InterPro" id="IPR005135">
    <property type="entry name" value="Endo/exonuclease/phosphatase"/>
</dbReference>
<evidence type="ECO:0000259" key="1">
    <source>
        <dbReference type="Pfam" id="PF14529"/>
    </source>
</evidence>
<evidence type="ECO:0000313" key="3">
    <source>
        <dbReference type="Proteomes" id="UP001327560"/>
    </source>
</evidence>
<feature type="domain" description="Endonuclease/exonuclease/phosphatase" evidence="1">
    <location>
        <begin position="45"/>
        <end position="165"/>
    </location>
</feature>
<dbReference type="InterPro" id="IPR036691">
    <property type="entry name" value="Endo/exonu/phosph_ase_sf"/>
</dbReference>
<protein>
    <recommendedName>
        <fullName evidence="1">Endonuclease/exonuclease/phosphatase domain-containing protein</fullName>
    </recommendedName>
</protein>
<dbReference type="EMBL" id="CP136897">
    <property type="protein sequence ID" value="WOL16320.1"/>
    <property type="molecule type" value="Genomic_DNA"/>
</dbReference>
<sequence>MFEVFLVPLRNLCASALCQDEDSFSGQFILAASLTFKNYGIRFWIASVYGPHHATRAAFFGELSSFINSRGEPLILGGDFNATLRIHERHNCTGHLRDSQKLFRIIDSSGLINLPTGSLQLTWSNGQSPSRLAKLDRVLLSLSVSQVLPLAAVQGGDSKLSDHHFLHFKSHSLAPTKSRIFRLELYWFRRSAFKEVISIGWQDSQPRLSGLDSLMSRWRSLRKVIRQWAALTHRESRKARFELEDQVALFSKRDVSGGLNSQELIAIQRCKT</sequence>
<gene>
    <name evidence="2" type="ORF">Cni_G25107</name>
</gene>
<evidence type="ECO:0000313" key="2">
    <source>
        <dbReference type="EMBL" id="WOL16320.1"/>
    </source>
</evidence>
<name>A0AAQ3QQ75_9LILI</name>
<reference evidence="2 3" key="1">
    <citation type="submission" date="2023-10" db="EMBL/GenBank/DDBJ databases">
        <title>Chromosome-scale genome assembly provides insights into flower coloration mechanisms of Canna indica.</title>
        <authorList>
            <person name="Li C."/>
        </authorList>
    </citation>
    <scope>NUCLEOTIDE SEQUENCE [LARGE SCALE GENOMIC DNA]</scope>
    <source>
        <tissue evidence="2">Flower</tissue>
    </source>
</reference>
<accession>A0AAQ3QQ75</accession>
<organism evidence="2 3">
    <name type="scientific">Canna indica</name>
    <name type="common">Indian-shot</name>
    <dbReference type="NCBI Taxonomy" id="4628"/>
    <lineage>
        <taxon>Eukaryota</taxon>
        <taxon>Viridiplantae</taxon>
        <taxon>Streptophyta</taxon>
        <taxon>Embryophyta</taxon>
        <taxon>Tracheophyta</taxon>
        <taxon>Spermatophyta</taxon>
        <taxon>Magnoliopsida</taxon>
        <taxon>Liliopsida</taxon>
        <taxon>Zingiberales</taxon>
        <taxon>Cannaceae</taxon>
        <taxon>Canna</taxon>
    </lineage>
</organism>
<proteinExistence type="predicted"/>
<dbReference type="PANTHER" id="PTHR33710">
    <property type="entry name" value="BNAC02G09200D PROTEIN"/>
    <property type="match status" value="1"/>
</dbReference>
<keyword evidence="3" id="KW-1185">Reference proteome</keyword>
<dbReference type="AlphaFoldDB" id="A0AAQ3QQ75"/>
<dbReference type="Proteomes" id="UP001327560">
    <property type="component" value="Chromosome 8"/>
</dbReference>
<dbReference type="SUPFAM" id="SSF56219">
    <property type="entry name" value="DNase I-like"/>
    <property type="match status" value="1"/>
</dbReference>
<dbReference type="PANTHER" id="PTHR33710:SF72">
    <property type="entry name" value="OS04G0204200 PROTEIN"/>
    <property type="match status" value="1"/>
</dbReference>